<feature type="chain" id="PRO_5021820454" evidence="1">
    <location>
        <begin position="31"/>
        <end position="221"/>
    </location>
</feature>
<gene>
    <name evidence="2" type="ORF">FBZ83_1217</name>
</gene>
<evidence type="ECO:0000256" key="1">
    <source>
        <dbReference type="SAM" id="SignalP"/>
    </source>
</evidence>
<name>A0A560BTJ6_AZOBR</name>
<evidence type="ECO:0000313" key="3">
    <source>
        <dbReference type="Proteomes" id="UP000318529"/>
    </source>
</evidence>
<sequence>MNDHFPQRPLRQAVLLALTLLAGACTPVEALWTPADTPRDVTVERAESAAWLPATRNRLAPADTAQLRRLIEELGEPPRTRVTIALPTGAEQHQAVPVVRALAGFGVDPANITVARQLGGDAGPVRGIAVTAELYAAVPPRCPDWRRTVMDDNSFRPSSNFGCANANNLAVMLADPGDLAAPRRLGPADGAAQEAAVDRYKTNKVTPLKASSTVLTGASQQ</sequence>
<reference evidence="2 3" key="1">
    <citation type="submission" date="2019-06" db="EMBL/GenBank/DDBJ databases">
        <title>Genomic Encyclopedia of Type Strains, Phase IV (KMG-V): Genome sequencing to study the core and pangenomes of soil and plant-associated prokaryotes.</title>
        <authorList>
            <person name="Whitman W."/>
        </authorList>
    </citation>
    <scope>NUCLEOTIDE SEQUENCE [LARGE SCALE GENOMIC DNA]</scope>
    <source>
        <strain evidence="2 3">BR 11650</strain>
    </source>
</reference>
<evidence type="ECO:0000313" key="2">
    <source>
        <dbReference type="EMBL" id="TWA75942.1"/>
    </source>
</evidence>
<dbReference type="RefSeq" id="WP_145690156.1">
    <property type="nucleotide sequence ID" value="NZ_VITH01000021.1"/>
</dbReference>
<proteinExistence type="predicted"/>
<keyword evidence="1" id="KW-0732">Signal</keyword>
<dbReference type="AlphaFoldDB" id="A0A560BTJ6"/>
<dbReference type="InterPro" id="IPR013361">
    <property type="entry name" value="Pilus_CpaD"/>
</dbReference>
<dbReference type="EMBL" id="VITH01000021">
    <property type="protein sequence ID" value="TWA75942.1"/>
    <property type="molecule type" value="Genomic_DNA"/>
</dbReference>
<organism evidence="2 3">
    <name type="scientific">Azospirillum brasilense</name>
    <dbReference type="NCBI Taxonomy" id="192"/>
    <lineage>
        <taxon>Bacteria</taxon>
        <taxon>Pseudomonadati</taxon>
        <taxon>Pseudomonadota</taxon>
        <taxon>Alphaproteobacteria</taxon>
        <taxon>Rhodospirillales</taxon>
        <taxon>Azospirillaceae</taxon>
        <taxon>Azospirillum</taxon>
    </lineage>
</organism>
<dbReference type="Proteomes" id="UP000318529">
    <property type="component" value="Unassembled WGS sequence"/>
</dbReference>
<comment type="caution">
    <text evidence="2">The sequence shown here is derived from an EMBL/GenBank/DDBJ whole genome shotgun (WGS) entry which is preliminary data.</text>
</comment>
<dbReference type="NCBIfam" id="TIGR02522">
    <property type="entry name" value="pilus_cpaD"/>
    <property type="match status" value="1"/>
</dbReference>
<feature type="signal peptide" evidence="1">
    <location>
        <begin position="1"/>
        <end position="30"/>
    </location>
</feature>
<dbReference type="Pfam" id="PF09476">
    <property type="entry name" value="Pilus_CpaD"/>
    <property type="match status" value="1"/>
</dbReference>
<accession>A0A560BTJ6</accession>
<protein>
    <submittedName>
        <fullName evidence="2">Pilus assembly protein CpaD</fullName>
    </submittedName>
</protein>
<dbReference type="InterPro" id="IPR019027">
    <property type="entry name" value="Pilus_biogenesis_CpaD-related"/>
</dbReference>